<evidence type="ECO:0000256" key="10">
    <source>
        <dbReference type="ARBA" id="ARBA00025198"/>
    </source>
</evidence>
<evidence type="ECO:0000256" key="12">
    <source>
        <dbReference type="SAM" id="Phobius"/>
    </source>
</evidence>
<dbReference type="CDD" id="cd06503">
    <property type="entry name" value="ATP-synt_Fo_b"/>
    <property type="match status" value="1"/>
</dbReference>
<keyword evidence="8" id="KW-0406">Ion transport</keyword>
<reference evidence="13" key="1">
    <citation type="submission" date="2009-10" db="EMBL/GenBank/DDBJ databases">
        <title>Diversity of trophic interactions inside an arsenic-rich microbial ecosystem.</title>
        <authorList>
            <person name="Bertin P.N."/>
            <person name="Heinrich-Salmeron A."/>
            <person name="Pelletier E."/>
            <person name="Goulhen-Chollet F."/>
            <person name="Arsene-Ploetze F."/>
            <person name="Gallien S."/>
            <person name="Calteau A."/>
            <person name="Vallenet D."/>
            <person name="Casiot C."/>
            <person name="Chane-Woon-Ming B."/>
            <person name="Giloteaux L."/>
            <person name="Barakat M."/>
            <person name="Bonnefoy V."/>
            <person name="Bruneel O."/>
            <person name="Chandler M."/>
            <person name="Cleiss J."/>
            <person name="Duran R."/>
            <person name="Elbaz-Poulichet F."/>
            <person name="Fonknechten N."/>
            <person name="Lauga B."/>
            <person name="Mornico D."/>
            <person name="Ortet P."/>
            <person name="Schaeffer C."/>
            <person name="Siguier P."/>
            <person name="Alexander Thil Smith A."/>
            <person name="Van Dorsselaer A."/>
            <person name="Weissenbach J."/>
            <person name="Medigue C."/>
            <person name="Le Paslier D."/>
        </authorList>
    </citation>
    <scope>NUCLEOTIDE SEQUENCE</scope>
</reference>
<dbReference type="EC" id="3.6.3.14" evidence="13"/>
<gene>
    <name evidence="13" type="primary">atpF</name>
    <name evidence="13" type="ORF">CARN7_2242</name>
</gene>
<evidence type="ECO:0000256" key="9">
    <source>
        <dbReference type="ARBA" id="ARBA00023136"/>
    </source>
</evidence>
<dbReference type="NCBIfam" id="TIGR03321">
    <property type="entry name" value="alt_F1F0_F0_B"/>
    <property type="match status" value="1"/>
</dbReference>
<dbReference type="Pfam" id="PF00430">
    <property type="entry name" value="ATP-synt_B"/>
    <property type="match status" value="1"/>
</dbReference>
<accession>E6QVZ1</accession>
<protein>
    <submittedName>
        <fullName evidence="13">ATP synthase B chain AtpF (Modular protein)</fullName>
        <ecNumber evidence="13">3.6.3.14</ecNumber>
    </submittedName>
</protein>
<evidence type="ECO:0000256" key="6">
    <source>
        <dbReference type="ARBA" id="ARBA00022781"/>
    </source>
</evidence>
<keyword evidence="11" id="KW-0175">Coiled coil</keyword>
<dbReference type="HAMAP" id="MF_01398">
    <property type="entry name" value="ATP_synth_b_bprime"/>
    <property type="match status" value="1"/>
</dbReference>
<feature type="coiled-coil region" evidence="11">
    <location>
        <begin position="45"/>
        <end position="79"/>
    </location>
</feature>
<dbReference type="PANTHER" id="PTHR33445:SF2">
    <property type="entry name" value="ATP SYNTHASE SUBUNIT B', CHLOROPLASTIC"/>
    <property type="match status" value="1"/>
</dbReference>
<evidence type="ECO:0000256" key="4">
    <source>
        <dbReference type="ARBA" id="ARBA00022547"/>
    </source>
</evidence>
<dbReference type="InterPro" id="IPR017707">
    <property type="entry name" value="Alt_ATP_synth_F0_bsu"/>
</dbReference>
<evidence type="ECO:0000256" key="8">
    <source>
        <dbReference type="ARBA" id="ARBA00023065"/>
    </source>
</evidence>
<comment type="caution">
    <text evidence="13">The sequence shown here is derived from an EMBL/GenBank/DDBJ whole genome shotgun (WGS) entry which is preliminary data.</text>
</comment>
<keyword evidence="4" id="KW-0138">CF(0)</keyword>
<dbReference type="EMBL" id="CABR01000143">
    <property type="protein sequence ID" value="CBI11414.1"/>
    <property type="molecule type" value="Genomic_DNA"/>
</dbReference>
<dbReference type="InterPro" id="IPR002146">
    <property type="entry name" value="ATP_synth_b/b'su_bac/chlpt"/>
</dbReference>
<organism evidence="13">
    <name type="scientific">mine drainage metagenome</name>
    <dbReference type="NCBI Taxonomy" id="410659"/>
    <lineage>
        <taxon>unclassified sequences</taxon>
        <taxon>metagenomes</taxon>
        <taxon>ecological metagenomes</taxon>
    </lineage>
</organism>
<comment type="subcellular location">
    <subcellularLocation>
        <location evidence="1">Membrane</location>
        <topology evidence="1">Single-pass membrane protein</topology>
    </subcellularLocation>
</comment>
<evidence type="ECO:0000313" key="13">
    <source>
        <dbReference type="EMBL" id="CBI11414.1"/>
    </source>
</evidence>
<proteinExistence type="inferred from homology"/>
<dbReference type="PANTHER" id="PTHR33445">
    <property type="entry name" value="ATP SYNTHASE SUBUNIT B', CHLOROPLASTIC"/>
    <property type="match status" value="1"/>
</dbReference>
<evidence type="ECO:0000256" key="7">
    <source>
        <dbReference type="ARBA" id="ARBA00022989"/>
    </source>
</evidence>
<name>E6QVZ1_9ZZZZ</name>
<evidence type="ECO:0000256" key="3">
    <source>
        <dbReference type="ARBA" id="ARBA00022448"/>
    </source>
</evidence>
<keyword evidence="13" id="KW-0378">Hydrolase</keyword>
<dbReference type="GO" id="GO:0015986">
    <property type="term" value="P:proton motive force-driven ATP synthesis"/>
    <property type="evidence" value="ECO:0007669"/>
    <property type="project" value="InterPro"/>
</dbReference>
<dbReference type="GO" id="GO:0045259">
    <property type="term" value="C:proton-transporting ATP synthase complex"/>
    <property type="evidence" value="ECO:0007669"/>
    <property type="project" value="UniProtKB-KW"/>
</dbReference>
<keyword evidence="5 12" id="KW-0812">Transmembrane</keyword>
<dbReference type="GO" id="GO:0016787">
    <property type="term" value="F:hydrolase activity"/>
    <property type="evidence" value="ECO:0007669"/>
    <property type="project" value="UniProtKB-KW"/>
</dbReference>
<keyword evidence="9 12" id="KW-0472">Membrane</keyword>
<dbReference type="GO" id="GO:0046961">
    <property type="term" value="F:proton-transporting ATPase activity, rotational mechanism"/>
    <property type="evidence" value="ECO:0007669"/>
    <property type="project" value="TreeGrafter"/>
</dbReference>
<keyword evidence="3" id="KW-0813">Transport</keyword>
<dbReference type="AlphaFoldDB" id="E6QVZ1"/>
<feature type="transmembrane region" description="Helical" evidence="12">
    <location>
        <begin position="6"/>
        <end position="22"/>
    </location>
</feature>
<evidence type="ECO:0000256" key="11">
    <source>
        <dbReference type="SAM" id="Coils"/>
    </source>
</evidence>
<comment type="similarity">
    <text evidence="2">Belongs to the ATPase B chain family.</text>
</comment>
<evidence type="ECO:0000256" key="2">
    <source>
        <dbReference type="ARBA" id="ARBA00005513"/>
    </source>
</evidence>
<keyword evidence="6" id="KW-0375">Hydrogen ion transport</keyword>
<evidence type="ECO:0000256" key="5">
    <source>
        <dbReference type="ARBA" id="ARBA00022692"/>
    </source>
</evidence>
<evidence type="ECO:0000256" key="1">
    <source>
        <dbReference type="ARBA" id="ARBA00004167"/>
    </source>
</evidence>
<sequence length="267" mass="30476">MLIDWFTVIAQAVNFLILVWLMKRFLYKPILNALDAREKHIAAELADANAKEAEAITEREEFRRKNAEFDRQRAALLNKAMDEAATERRRLFDVARKDADSLRSKQQDKLRSEYQSLHEEIARQTRAEVFAIARKTLLDLSGASLEERMVEVLVQRLRELDADESKKLISMLQAPIPVLVRSAFELPVAKRALIESAVKATLDAELQIRFVVVPDLISGIELIMQGQKIAWSIADYLVSLDKDVNELLKMQHKTAANTKLGTDEHAR</sequence>
<keyword evidence="7 12" id="KW-1133">Transmembrane helix</keyword>
<comment type="function">
    <text evidence="10">F(1)F(0) ATP synthase produces ATP from ADP in the presence of a proton or sodium gradient. F-type ATPases consist of two structural domains, F(1) containing the extramembraneous catalytic core and F(0) containing the membrane proton channel, linked together by a central stalk and a peripheral stalk. During catalysis, ATP synthesis in the catalytic domain of F(1) is coupled via a rotary mechanism of the central stalk subunits to proton translocation.</text>
</comment>
<dbReference type="InterPro" id="IPR050059">
    <property type="entry name" value="ATP_synthase_B_chain"/>
</dbReference>